<dbReference type="EMBL" id="PXNP01000004">
    <property type="protein sequence ID" value="PSF14308.1"/>
    <property type="molecule type" value="Genomic_DNA"/>
</dbReference>
<dbReference type="RefSeq" id="WP_106760671.1">
    <property type="nucleotide sequence ID" value="NZ_PXNP01000004.1"/>
</dbReference>
<accession>A0A2T1KW43</accession>
<dbReference type="AlphaFoldDB" id="A0A2T1KW43"/>
<keyword evidence="3" id="KW-1185">Reference proteome</keyword>
<proteinExistence type="predicted"/>
<evidence type="ECO:0000313" key="2">
    <source>
        <dbReference type="EMBL" id="PSF14308.1"/>
    </source>
</evidence>
<evidence type="ECO:0000259" key="1">
    <source>
        <dbReference type="Pfam" id="PF07929"/>
    </source>
</evidence>
<dbReference type="Gene3D" id="3.10.290.30">
    <property type="entry name" value="MM3350-like"/>
    <property type="match status" value="1"/>
</dbReference>
<organism evidence="2 3">
    <name type="scientific">Marinobacter fuscus</name>
    <dbReference type="NCBI Taxonomy" id="2109942"/>
    <lineage>
        <taxon>Bacteria</taxon>
        <taxon>Pseudomonadati</taxon>
        <taxon>Pseudomonadota</taxon>
        <taxon>Gammaproteobacteria</taxon>
        <taxon>Pseudomonadales</taxon>
        <taxon>Marinobacteraceae</taxon>
        <taxon>Marinobacter</taxon>
    </lineage>
</organism>
<evidence type="ECO:0000313" key="3">
    <source>
        <dbReference type="Proteomes" id="UP000239866"/>
    </source>
</evidence>
<dbReference type="Pfam" id="PF07929">
    <property type="entry name" value="PRiA4_ORF3"/>
    <property type="match status" value="1"/>
</dbReference>
<name>A0A2T1KW43_9GAMM</name>
<dbReference type="OrthoDB" id="9816539at2"/>
<protein>
    <submittedName>
        <fullName evidence="2">Plasmid pRiA4b ORF-3 family protein</fullName>
    </submittedName>
</protein>
<dbReference type="InterPro" id="IPR012912">
    <property type="entry name" value="Plasmid_pRiA4b_Orf3-like"/>
</dbReference>
<dbReference type="InterPro" id="IPR024047">
    <property type="entry name" value="MM3350-like_sf"/>
</dbReference>
<comment type="caution">
    <text evidence="2">The sequence shown here is derived from an EMBL/GenBank/DDBJ whole genome shotgun (WGS) entry which is preliminary data.</text>
</comment>
<gene>
    <name evidence="2" type="ORF">C7H09_00180</name>
</gene>
<dbReference type="PANTHER" id="PTHR41878:SF1">
    <property type="entry name" value="TNPR PROTEIN"/>
    <property type="match status" value="1"/>
</dbReference>
<reference evidence="2 3" key="1">
    <citation type="submission" date="2018-03" db="EMBL/GenBank/DDBJ databases">
        <title>Marinobacter brunus sp. nov., a marine bacterium of Gamma-proteobacteria isolated from the surface seawater of the South China Sea.</title>
        <authorList>
            <person name="Cheng H."/>
            <person name="Wu Y.-H."/>
            <person name="Xamxidin M."/>
            <person name="Xu X.-W."/>
        </authorList>
    </citation>
    <scope>NUCLEOTIDE SEQUENCE [LARGE SCALE GENOMIC DNA]</scope>
    <source>
        <strain evidence="2 3">NH169-3</strain>
    </source>
</reference>
<dbReference type="PANTHER" id="PTHR41878">
    <property type="entry name" value="LEXA REPRESSOR-RELATED"/>
    <property type="match status" value="1"/>
</dbReference>
<dbReference type="Proteomes" id="UP000239866">
    <property type="component" value="Unassembled WGS sequence"/>
</dbReference>
<sequence length="465" mass="52077">MQNNLVYQVKITLSGIKPPVWRRVLVSADTTLQDLHRIIQVAMGWRASHLHLFQVMDGTLIGDLAEDEDGMLGFLDESAVSLSGVLVREGQSIRYEYDFGDSWEHQITLEKILPASGQSAPLPHCTKAVRQCPPEDVGGVPGYFEFLEAMHNPAHPEHEDAREWWGGVFDPEFVDLEEINHLLAERDSLFDDAGLGGLPPADFLGLNPNQMHELLQSPLNCPSVFQPLADASVLEAELDSAPIVRMARVLVDALGDKGIRLTGKGNLPLKQVMAMIEAAGAEIVVPFLGYGSVRSEEQILGVQLTRVLLELAGYTRKEKGRLLLKKTAAKRLQSKGWPVFYQALLTTAFKELNWAWMDSYDGVEDAQIVGPFFLWLLAEKGGDWLPVEDYLDDMLAAFPMLPLSAHPKSYASEEQQARWVLDSRVVRLFRLLGLLELSPEQTRMRDEEPQQLRRTALFERLFAKA</sequence>
<dbReference type="SUPFAM" id="SSF159941">
    <property type="entry name" value="MM3350-like"/>
    <property type="match status" value="1"/>
</dbReference>
<feature type="domain" description="Plasmid pRiA4b Orf3-like" evidence="1">
    <location>
        <begin position="6"/>
        <end position="178"/>
    </location>
</feature>